<protein>
    <submittedName>
        <fullName evidence="5">Helicase conserved C-terminal domain-containing protein</fullName>
    </submittedName>
</protein>
<dbReference type="SUPFAM" id="SSF52540">
    <property type="entry name" value="P-loop containing nucleoside triphosphate hydrolases"/>
    <property type="match status" value="3"/>
</dbReference>
<dbReference type="InterPro" id="IPR036844">
    <property type="entry name" value="Hint_dom_sf"/>
</dbReference>
<dbReference type="SUPFAM" id="SSF55608">
    <property type="entry name" value="Homing endonucleases"/>
    <property type="match status" value="1"/>
</dbReference>
<dbReference type="Pfam" id="PF00271">
    <property type="entry name" value="Helicase_C"/>
    <property type="match status" value="1"/>
</dbReference>
<dbReference type="PROSITE" id="PS51194">
    <property type="entry name" value="HELICASE_CTER"/>
    <property type="match status" value="1"/>
</dbReference>
<dbReference type="GO" id="GO:0004519">
    <property type="term" value="F:endonuclease activity"/>
    <property type="evidence" value="ECO:0007669"/>
    <property type="project" value="InterPro"/>
</dbReference>
<dbReference type="SUPFAM" id="SSF51294">
    <property type="entry name" value="Hedgehog/intein (Hint) domain"/>
    <property type="match status" value="1"/>
</dbReference>
<dbReference type="Gene3D" id="3.40.50.300">
    <property type="entry name" value="P-loop containing nucleotide triphosphate hydrolases"/>
    <property type="match status" value="1"/>
</dbReference>
<dbReference type="SMART" id="SM00490">
    <property type="entry name" value="HELICc"/>
    <property type="match status" value="1"/>
</dbReference>
<feature type="domain" description="DOD-type homing endonuclease" evidence="2">
    <location>
        <begin position="680"/>
        <end position="814"/>
    </location>
</feature>
<evidence type="ECO:0000259" key="3">
    <source>
        <dbReference type="PROSITE" id="PS51192"/>
    </source>
</evidence>
<accession>A0A1M6B2C3</accession>
<keyword evidence="5" id="KW-0347">Helicase</keyword>
<keyword evidence="5" id="KW-0067">ATP-binding</keyword>
<dbReference type="PROSITE" id="PS51192">
    <property type="entry name" value="HELICASE_ATP_BIND_1"/>
    <property type="match status" value="1"/>
</dbReference>
<dbReference type="InterPro" id="IPR001650">
    <property type="entry name" value="Helicase_C-like"/>
</dbReference>
<dbReference type="PROSITE" id="PS50819">
    <property type="entry name" value="INTEIN_ENDONUCLEASE"/>
    <property type="match status" value="1"/>
</dbReference>
<keyword evidence="1" id="KW-0378">Hydrolase</keyword>
<evidence type="ECO:0000259" key="2">
    <source>
        <dbReference type="PROSITE" id="PS50819"/>
    </source>
</evidence>
<dbReference type="STRING" id="1121955.SAMN02745146_0845"/>
<dbReference type="Gene3D" id="3.10.28.10">
    <property type="entry name" value="Homing endonucleases"/>
    <property type="match status" value="1"/>
</dbReference>
<keyword evidence="5" id="KW-0547">Nucleotide-binding</keyword>
<dbReference type="SMART" id="SM00487">
    <property type="entry name" value="DEXDc"/>
    <property type="match status" value="1"/>
</dbReference>
<dbReference type="GO" id="GO:0016787">
    <property type="term" value="F:hydrolase activity"/>
    <property type="evidence" value="ECO:0007669"/>
    <property type="project" value="UniProtKB-KW"/>
</dbReference>
<proteinExistence type="predicted"/>
<keyword evidence="6" id="KW-1185">Reference proteome</keyword>
<dbReference type="InterPro" id="IPR027434">
    <property type="entry name" value="Homing_endonucl"/>
</dbReference>
<evidence type="ECO:0000313" key="5">
    <source>
        <dbReference type="EMBL" id="SHI42748.1"/>
    </source>
</evidence>
<sequence length="1334" mass="152268">MKVSTSQPFQIVYSLLEHEYLGYLFESYVVQRNARGQLTLQHQTVSAKNAPEFADGLDETDFELIALTDQIQQDAVIKEFWAKKTTPADFFLKIYDAEKGDKVLQDAICRYVQERMGQILARLRGKLVFITGKDGEPTWKEIGVAPEPASVLFHFRRNEDSTHYFPTIQYQGQKLDFQFKNAVLVCTQPAWMLLDDRLYDFRNDVDGKKLQPFLNKKFIIIPRQVEDSYFQRFVAPLVESFDVHARGFDIRSERYVARPQLTFSDTPGAVIVPAEEERSRASARRTSDISSALTVAPSDHIHFDLSFRYGDHTVHNSYDKRVCVKLEKNEDSYIFHRLVRNLDHEQEIIRELADRALEVRNGRAVLEKATAFRWLHSHAEELARLGFTVQQGTTSSKDYFIGAVTVQVGITEGNDWFDVHGTVRFGEFEIPFIKLRPYILGRRHEYRLPNGQIAVIPEEWFTQYLELFAFSEEHQHHLTLRKHHLALVSDLQNGNLATVTMSQKLEKLREFEAVEDRPMPVGFQGQLRPYQKAGYNWLHFVKDYQFGGCLADDMGLGKAQPLHANILTPNGWKQMGEMRVGDSVINSQGLTSRVTGVFPQGEKEIFKVTFTDNSTAECCAEHLWAVQSPVQKYRKQEYRVKSLEELRHDLHDRHGNTKWFIPMVKPVVLPAQPVPVDPYFMGLLLGDGCFRQNSIMLSTADVEIVNYVAQDLPPGLTMRRQGPTCDYTFVKSGAGWTNELMQTIQALGLKGKGSKDKFIPEVYLYNDPATRLAVLQGLMDSDGYMSVKGDVCQFTSVSVELIAGVTFLVQSLGGTVKKSSKMPSYTHNGESRTGQLAYTLTLSLPPHTQPFRLARKAALYRPKTKYQPYRGIKAVELVGTMSAQCISVDAPDRLYVTDNFVLTHNTIQTLALLLERKESGDAIGAATLLVMPTSLVYNWLSEAQKFTPGLRILTYTGTYRDKNVAQFADYDVVLTSYGIVRLDVELLRTYGFDYVILDESQAIKNPSSTTSQAVRNLRSRHRLILTGTPVENSTMDLWSQMSFINPGLLGTQTFFRKEFLKPIEKGKDEGRTRKLHALIKPFILRRHKAQVATELPAKIEHLSYCHMTEEQAQCYEETKSYYRNKILKNIEEHGTAGTQFMLLQGLTKLRQIANHPRMAHEDYEHESGKLREVIRMIRSVVAEGHKVLVFSQFVKHLDIVRASLDEKQVEYAYLDGNTRDRHKEVIRFQETEALRVFLISLKAGGVGLNLTAADYVFILDPWWNPAVEAQAVDRAHRIGQQRTVFTYKFISKNTVEEKILALQHKKIQLVTDLITTDEAIIKSLTKEDIEELLG</sequence>
<dbReference type="Gene3D" id="3.40.50.10810">
    <property type="entry name" value="Tandem AAA-ATPase domain"/>
    <property type="match status" value="2"/>
</dbReference>
<dbReference type="InterPro" id="IPR049730">
    <property type="entry name" value="SNF2/RAD54-like_C"/>
</dbReference>
<dbReference type="InterPro" id="IPR038718">
    <property type="entry name" value="SNF2-like_sf"/>
</dbReference>
<feature type="domain" description="Helicase C-terminal" evidence="4">
    <location>
        <begin position="1169"/>
        <end position="1329"/>
    </location>
</feature>
<dbReference type="GO" id="GO:0004386">
    <property type="term" value="F:helicase activity"/>
    <property type="evidence" value="ECO:0007669"/>
    <property type="project" value="UniProtKB-KW"/>
</dbReference>
<dbReference type="InterPro" id="IPR000330">
    <property type="entry name" value="SNF2_N"/>
</dbReference>
<evidence type="ECO:0000256" key="1">
    <source>
        <dbReference type="ARBA" id="ARBA00022801"/>
    </source>
</evidence>
<evidence type="ECO:0000259" key="4">
    <source>
        <dbReference type="PROSITE" id="PS51194"/>
    </source>
</evidence>
<dbReference type="PANTHER" id="PTHR10799">
    <property type="entry name" value="SNF2/RAD54 HELICASE FAMILY"/>
    <property type="match status" value="1"/>
</dbReference>
<name>A0A1M6B2C3_9BACT</name>
<dbReference type="InterPro" id="IPR004042">
    <property type="entry name" value="Intein_endonuc_central"/>
</dbReference>
<dbReference type="OrthoDB" id="9760715at2"/>
<feature type="domain" description="Helicase ATP-binding" evidence="3">
    <location>
        <begin position="906"/>
        <end position="1047"/>
    </location>
</feature>
<dbReference type="GO" id="GO:0005524">
    <property type="term" value="F:ATP binding"/>
    <property type="evidence" value="ECO:0007669"/>
    <property type="project" value="InterPro"/>
</dbReference>
<organism evidence="5 6">
    <name type="scientific">Hymenobacter daecheongensis DSM 21074</name>
    <dbReference type="NCBI Taxonomy" id="1121955"/>
    <lineage>
        <taxon>Bacteria</taxon>
        <taxon>Pseudomonadati</taxon>
        <taxon>Bacteroidota</taxon>
        <taxon>Cytophagia</taxon>
        <taxon>Cytophagales</taxon>
        <taxon>Hymenobacteraceae</taxon>
        <taxon>Hymenobacter</taxon>
    </lineage>
</organism>
<dbReference type="Proteomes" id="UP000184418">
    <property type="component" value="Unassembled WGS sequence"/>
</dbReference>
<evidence type="ECO:0000313" key="6">
    <source>
        <dbReference type="Proteomes" id="UP000184418"/>
    </source>
</evidence>
<dbReference type="CDD" id="cd18793">
    <property type="entry name" value="SF2_C_SNF"/>
    <property type="match status" value="1"/>
</dbReference>
<dbReference type="Pfam" id="PF00176">
    <property type="entry name" value="SNF2-rel_dom"/>
    <property type="match status" value="1"/>
</dbReference>
<reference evidence="5 6" key="1">
    <citation type="submission" date="2016-11" db="EMBL/GenBank/DDBJ databases">
        <authorList>
            <person name="Jaros S."/>
            <person name="Januszkiewicz K."/>
            <person name="Wedrychowicz H."/>
        </authorList>
    </citation>
    <scope>NUCLEOTIDE SEQUENCE [LARGE SCALE GENOMIC DNA]</scope>
    <source>
        <strain evidence="5 6">DSM 21074</strain>
    </source>
</reference>
<dbReference type="InterPro" id="IPR027417">
    <property type="entry name" value="P-loop_NTPase"/>
</dbReference>
<dbReference type="EMBL" id="FQYN01000001">
    <property type="protein sequence ID" value="SHI42748.1"/>
    <property type="molecule type" value="Genomic_DNA"/>
</dbReference>
<gene>
    <name evidence="5" type="ORF">SAMN02745146_0845</name>
</gene>
<dbReference type="InterPro" id="IPR014001">
    <property type="entry name" value="Helicase_ATP-bd"/>
</dbReference>